<protein>
    <recommendedName>
        <fullName evidence="1">DUF7882 domain-containing protein</fullName>
    </recommendedName>
</protein>
<dbReference type="AlphaFoldDB" id="A0A2C9A1H4"/>
<dbReference type="Proteomes" id="UP000219440">
    <property type="component" value="Unassembled WGS sequence"/>
</dbReference>
<gene>
    <name evidence="2" type="ORF">SAMN06296378_2654</name>
</gene>
<evidence type="ECO:0000313" key="2">
    <source>
        <dbReference type="EMBL" id="SOE72889.1"/>
    </source>
</evidence>
<organism evidence="2 3">
    <name type="scientific">Salinibacterium xinjiangense</name>
    <dbReference type="NCBI Taxonomy" id="386302"/>
    <lineage>
        <taxon>Bacteria</taxon>
        <taxon>Bacillati</taxon>
        <taxon>Actinomycetota</taxon>
        <taxon>Actinomycetes</taxon>
        <taxon>Micrococcales</taxon>
        <taxon>Microbacteriaceae</taxon>
        <taxon>Salinibacterium</taxon>
    </lineage>
</organism>
<dbReference type="InterPro" id="IPR057204">
    <property type="entry name" value="DUF7882"/>
</dbReference>
<evidence type="ECO:0000313" key="3">
    <source>
        <dbReference type="Proteomes" id="UP000219440"/>
    </source>
</evidence>
<dbReference type="EMBL" id="OCST01000005">
    <property type="protein sequence ID" value="SOE72889.1"/>
    <property type="molecule type" value="Genomic_DNA"/>
</dbReference>
<accession>A0A2C9A1H4</accession>
<proteinExistence type="predicted"/>
<dbReference type="OrthoDB" id="5123855at2"/>
<dbReference type="RefSeq" id="WP_097061700.1">
    <property type="nucleotide sequence ID" value="NZ_BMLC01000004.1"/>
</dbReference>
<reference evidence="2 3" key="1">
    <citation type="submission" date="2017-09" db="EMBL/GenBank/DDBJ databases">
        <authorList>
            <person name="Ehlers B."/>
            <person name="Leendertz F.H."/>
        </authorList>
    </citation>
    <scope>NUCLEOTIDE SEQUENCE [LARGE SCALE GENOMIC DNA]</scope>
    <source>
        <strain evidence="2 3">CGMCC 1.05381</strain>
    </source>
</reference>
<sequence>MGFLYYGNNSYAIEIDDRPLAHLKIAVLSLLRAGQCVAFSFDRPGELGGGRETLWISPSTEIRFRFHGSRPPRINETWARSIIATAKTPSGLRLVTEPVQEPADAKVFTSV</sequence>
<name>A0A2C9A1H4_9MICO</name>
<feature type="domain" description="DUF7882" evidence="1">
    <location>
        <begin position="1"/>
        <end position="97"/>
    </location>
</feature>
<keyword evidence="3" id="KW-1185">Reference proteome</keyword>
<dbReference type="Pfam" id="PF25355">
    <property type="entry name" value="DUF7882"/>
    <property type="match status" value="1"/>
</dbReference>
<evidence type="ECO:0000259" key="1">
    <source>
        <dbReference type="Pfam" id="PF25355"/>
    </source>
</evidence>